<dbReference type="PANTHER" id="PTHR22776:SF49">
    <property type="entry name" value="MARVEL DOMAIN-CONTAINING PROTEIN"/>
    <property type="match status" value="1"/>
</dbReference>
<dbReference type="InterPro" id="IPR008253">
    <property type="entry name" value="Marvel"/>
</dbReference>
<name>A0A7E4W4D7_PANRE</name>
<evidence type="ECO:0000256" key="2">
    <source>
        <dbReference type="ARBA" id="ARBA00022692"/>
    </source>
</evidence>
<evidence type="ECO:0000313" key="9">
    <source>
        <dbReference type="WBParaSite" id="Pan_g7230.t1"/>
    </source>
</evidence>
<keyword evidence="8" id="KW-1185">Reference proteome</keyword>
<reference evidence="9" key="2">
    <citation type="submission" date="2020-10" db="UniProtKB">
        <authorList>
            <consortium name="WormBaseParasite"/>
        </authorList>
    </citation>
    <scope>IDENTIFICATION</scope>
</reference>
<feature type="domain" description="MARVEL" evidence="7">
    <location>
        <begin position="36"/>
        <end position="165"/>
    </location>
</feature>
<accession>A0A7E4W4D7</accession>
<feature type="transmembrane region" description="Helical" evidence="6">
    <location>
        <begin position="136"/>
        <end position="155"/>
    </location>
</feature>
<comment type="subcellular location">
    <subcellularLocation>
        <location evidence="1">Membrane</location>
        <topology evidence="1">Multi-pass membrane protein</topology>
    </subcellularLocation>
</comment>
<organism evidence="8 9">
    <name type="scientific">Panagrellus redivivus</name>
    <name type="common">Microworm</name>
    <dbReference type="NCBI Taxonomy" id="6233"/>
    <lineage>
        <taxon>Eukaryota</taxon>
        <taxon>Metazoa</taxon>
        <taxon>Ecdysozoa</taxon>
        <taxon>Nematoda</taxon>
        <taxon>Chromadorea</taxon>
        <taxon>Rhabditida</taxon>
        <taxon>Tylenchina</taxon>
        <taxon>Panagrolaimomorpha</taxon>
        <taxon>Panagrolaimoidea</taxon>
        <taxon>Panagrolaimidae</taxon>
        <taxon>Panagrellus</taxon>
    </lineage>
</organism>
<keyword evidence="3 6" id="KW-1133">Transmembrane helix</keyword>
<dbReference type="PROSITE" id="PS51225">
    <property type="entry name" value="MARVEL"/>
    <property type="match status" value="1"/>
</dbReference>
<keyword evidence="2 5" id="KW-0812">Transmembrane</keyword>
<dbReference type="GO" id="GO:0016020">
    <property type="term" value="C:membrane"/>
    <property type="evidence" value="ECO:0007669"/>
    <property type="project" value="UniProtKB-SubCell"/>
</dbReference>
<dbReference type="PANTHER" id="PTHR22776">
    <property type="entry name" value="MARVEL-CONTAINING POTENTIAL LIPID RAFT-ASSOCIATED PROTEIN"/>
    <property type="match status" value="1"/>
</dbReference>
<evidence type="ECO:0000256" key="3">
    <source>
        <dbReference type="ARBA" id="ARBA00022989"/>
    </source>
</evidence>
<dbReference type="Proteomes" id="UP000492821">
    <property type="component" value="Unassembled WGS sequence"/>
</dbReference>
<protein>
    <submittedName>
        <fullName evidence="9">MARVEL domain-containing protein</fullName>
    </submittedName>
</protein>
<dbReference type="AlphaFoldDB" id="A0A7E4W4D7"/>
<dbReference type="Pfam" id="PF01284">
    <property type="entry name" value="MARVEL"/>
    <property type="match status" value="1"/>
</dbReference>
<evidence type="ECO:0000313" key="8">
    <source>
        <dbReference type="Proteomes" id="UP000492821"/>
    </source>
</evidence>
<feature type="transmembrane region" description="Helical" evidence="6">
    <location>
        <begin position="105"/>
        <end position="130"/>
    </location>
</feature>
<keyword evidence="4 5" id="KW-0472">Membrane</keyword>
<proteinExistence type="predicted"/>
<sequence length="186" mass="20655">MSYEETRTYVTTTRAEYTPYELHETTGCGPQLDLDYLRTLPGMLKLAQIGLCFLCFLCVLVGGPGYFHGVGFTTFVAVFGFSITLLLLVLYLFHVVDAYEHLPIIVVEMIYCFIWTIFFFIAGSVLALASVRFTGAGFWAVAAVFAFGALMAYALDCYLKFLAWKNNETARGGGIIYSSSSNRTTV</sequence>
<evidence type="ECO:0000256" key="1">
    <source>
        <dbReference type="ARBA" id="ARBA00004141"/>
    </source>
</evidence>
<evidence type="ECO:0000256" key="6">
    <source>
        <dbReference type="SAM" id="Phobius"/>
    </source>
</evidence>
<dbReference type="InterPro" id="IPR050578">
    <property type="entry name" value="MARVEL-CKLF_proteins"/>
</dbReference>
<evidence type="ECO:0000256" key="4">
    <source>
        <dbReference type="ARBA" id="ARBA00023136"/>
    </source>
</evidence>
<feature type="transmembrane region" description="Helical" evidence="6">
    <location>
        <begin position="46"/>
        <end position="66"/>
    </location>
</feature>
<evidence type="ECO:0000256" key="5">
    <source>
        <dbReference type="PROSITE-ProRule" id="PRU00581"/>
    </source>
</evidence>
<feature type="transmembrane region" description="Helical" evidence="6">
    <location>
        <begin position="72"/>
        <end position="93"/>
    </location>
</feature>
<dbReference type="WBParaSite" id="Pan_g7230.t1">
    <property type="protein sequence ID" value="Pan_g7230.t1"/>
    <property type="gene ID" value="Pan_g7230"/>
</dbReference>
<evidence type="ECO:0000259" key="7">
    <source>
        <dbReference type="PROSITE" id="PS51225"/>
    </source>
</evidence>
<reference evidence="8" key="1">
    <citation type="journal article" date="2013" name="Genetics">
        <title>The draft genome and transcriptome of Panagrellus redivivus are shaped by the harsh demands of a free-living lifestyle.</title>
        <authorList>
            <person name="Srinivasan J."/>
            <person name="Dillman A.R."/>
            <person name="Macchietto M.G."/>
            <person name="Heikkinen L."/>
            <person name="Lakso M."/>
            <person name="Fracchia K.M."/>
            <person name="Antoshechkin I."/>
            <person name="Mortazavi A."/>
            <person name="Wong G."/>
            <person name="Sternberg P.W."/>
        </authorList>
    </citation>
    <scope>NUCLEOTIDE SEQUENCE [LARGE SCALE GENOMIC DNA]</scope>
    <source>
        <strain evidence="8">MT8872</strain>
    </source>
</reference>